<evidence type="ECO:0000313" key="2">
    <source>
        <dbReference type="Proteomes" id="UP000229939"/>
    </source>
</evidence>
<proteinExistence type="predicted"/>
<protein>
    <submittedName>
        <fullName evidence="1">Uncharacterized protein</fullName>
    </submittedName>
</protein>
<evidence type="ECO:0000313" key="1">
    <source>
        <dbReference type="EMBL" id="ANZ49750.1"/>
    </source>
</evidence>
<organism evidence="1 2">
    <name type="scientific">Erwinia phage Machina</name>
    <dbReference type="NCBI Taxonomy" id="1883375"/>
    <lineage>
        <taxon>Viruses</taxon>
        <taxon>Duplodnaviria</taxon>
        <taxon>Heunggongvirae</taxon>
        <taxon>Uroviricota</taxon>
        <taxon>Caudoviricetes</taxon>
        <taxon>Chimalliviridae</taxon>
        <taxon>Machinavirus</taxon>
        <taxon>Machinavirus machina</taxon>
    </lineage>
</organism>
<dbReference type="EMBL" id="KX397370">
    <property type="protein sequence ID" value="ANZ49750.1"/>
    <property type="molecule type" value="Genomic_DNA"/>
</dbReference>
<sequence length="262" mass="29873">MPGKAHHILLGDIMKLEHAVGHPLKTLHTNPYMEEVWTLNHPDAAHSFHFFKANDSKYSAKGVVVEKGIDIIVEVLPSMADMKKLIGARGYGWKLESFIHPIYSRIGEVAFRRCLGNAAFRVALAQNDGEFIKKYDPLIHSLFLAHGLASSEVRPGKKGIWPYEILTWNSTFRAKYHTGKELSGRRKLTYRQSKHPELPCTAEMDMRFDVKRRCNTAPNLTITRRYLLESWPNSKTFVASPENKPYLDILLAEADSTDTRQL</sequence>
<gene>
    <name evidence="1" type="ORF">MACHINA_112</name>
</gene>
<accession>A0A1B2IEQ2</accession>
<dbReference type="Proteomes" id="UP000229939">
    <property type="component" value="Segment"/>
</dbReference>
<name>A0A1B2IEQ2_9CAUD</name>
<keyword evidence="2" id="KW-1185">Reference proteome</keyword>
<reference evidence="2" key="1">
    <citation type="submission" date="2016-06" db="EMBL/GenBank/DDBJ databases">
        <authorList>
            <person name="Berg J.A."/>
            <person name="Smith H.G."/>
            <person name="Hyde J.R."/>
            <person name="Merrill B.D."/>
            <person name="Sharma R."/>
            <person name="Breakwell D.P."/>
            <person name="Hope S."/>
            <person name="Grose J.H."/>
        </authorList>
    </citation>
    <scope>NUCLEOTIDE SEQUENCE [LARGE SCALE GENOMIC DNA]</scope>
</reference>